<dbReference type="InterPro" id="IPR023696">
    <property type="entry name" value="Ureohydrolase_dom_sf"/>
</dbReference>
<dbReference type="InterPro" id="IPR037138">
    <property type="entry name" value="His_deacetylse_dom_sf"/>
</dbReference>
<dbReference type="CDD" id="cd09994">
    <property type="entry name" value="HDAC_AcuC_like"/>
    <property type="match status" value="1"/>
</dbReference>
<name>A0ABQ2D1E2_9DEIO</name>
<dbReference type="RefSeq" id="WP_189003552.1">
    <property type="nucleotide sequence ID" value="NZ_BMOD01000011.1"/>
</dbReference>
<dbReference type="PRINTS" id="PR01272">
    <property type="entry name" value="ACUCPROTEIN"/>
</dbReference>
<dbReference type="PANTHER" id="PTHR10625:SF10">
    <property type="entry name" value="HISTONE DEACETYLASE HDAC1"/>
    <property type="match status" value="1"/>
</dbReference>
<dbReference type="Proteomes" id="UP000632222">
    <property type="component" value="Unassembled WGS sequence"/>
</dbReference>
<evidence type="ECO:0000256" key="4">
    <source>
        <dbReference type="ARBA" id="ARBA00022627"/>
    </source>
</evidence>
<keyword evidence="7" id="KW-1185">Reference proteome</keyword>
<dbReference type="Pfam" id="PF00850">
    <property type="entry name" value="Hist_deacetyl"/>
    <property type="match status" value="1"/>
</dbReference>
<dbReference type="PANTHER" id="PTHR10625">
    <property type="entry name" value="HISTONE DEACETYLASE HDAC1-RELATED"/>
    <property type="match status" value="1"/>
</dbReference>
<dbReference type="Gene3D" id="3.40.800.20">
    <property type="entry name" value="Histone deacetylase domain"/>
    <property type="match status" value="1"/>
</dbReference>
<evidence type="ECO:0000259" key="5">
    <source>
        <dbReference type="Pfam" id="PF00850"/>
    </source>
</evidence>
<proteinExistence type="inferred from homology"/>
<dbReference type="InterPro" id="IPR023801">
    <property type="entry name" value="His_deacetylse_dom"/>
</dbReference>
<dbReference type="PRINTS" id="PR01270">
    <property type="entry name" value="HDASUPER"/>
</dbReference>
<gene>
    <name evidence="6" type="ORF">GCM10008938_29230</name>
</gene>
<sequence>MTSPTRHPTALIYSPDYRQYNMGPDHPFKSVRGEMTLSLLQHLGAIQDQHIHLPLQITEEELLETHARDYVQMVQAGSVGVPERAREYGLDTSDTPCFPGMHEATLSLVGGTVQAAELVMQGKYRRAFNVGGGLHHAQQRMAAGFCVYNDLSVAARRLSKEGYRVAYLDIDAHHGDGVQMLHYQDPQVLTISLHESGRYLWPGTGNTYELGQGTGSGYSLNVPLEPYTQDESFLDTLNLLLPEALDWFKPDVLLLQAGCDPHQQDPLADLCLTVQGMHRIYQRIVQLADTYTSGRIVATGGGGYATYNVAPRAWALLYLALSGQAMPEALPQSWKEAWISPHPEDPLPEHWWDSPVLIPRQAEIETRNRRTVERLLRDWREVRR</sequence>
<comment type="pathway">
    <text evidence="1">Ketone degradation; acetoin degradation.</text>
</comment>
<comment type="caution">
    <text evidence="6">The sequence shown here is derived from an EMBL/GenBank/DDBJ whole genome shotgun (WGS) entry which is preliminary data.</text>
</comment>
<evidence type="ECO:0000256" key="2">
    <source>
        <dbReference type="ARBA" id="ARBA00005947"/>
    </source>
</evidence>
<reference evidence="7" key="1">
    <citation type="journal article" date="2019" name="Int. J. Syst. Evol. Microbiol.">
        <title>The Global Catalogue of Microorganisms (GCM) 10K type strain sequencing project: providing services to taxonomists for standard genome sequencing and annotation.</title>
        <authorList>
            <consortium name="The Broad Institute Genomics Platform"/>
            <consortium name="The Broad Institute Genome Sequencing Center for Infectious Disease"/>
            <person name="Wu L."/>
            <person name="Ma J."/>
        </authorList>
    </citation>
    <scope>NUCLEOTIDE SEQUENCE [LARGE SCALE GENOMIC DNA]</scope>
    <source>
        <strain evidence="7">JCM 14370</strain>
    </source>
</reference>
<comment type="similarity">
    <text evidence="2">Belongs to the histone deacetylase family.</text>
</comment>
<evidence type="ECO:0000256" key="1">
    <source>
        <dbReference type="ARBA" id="ARBA00005101"/>
    </source>
</evidence>
<keyword evidence="4" id="KW-0006">Acetoin catabolism</keyword>
<dbReference type="EMBL" id="BMOD01000011">
    <property type="protein sequence ID" value="GGJ41325.1"/>
    <property type="molecule type" value="Genomic_DNA"/>
</dbReference>
<evidence type="ECO:0000313" key="7">
    <source>
        <dbReference type="Proteomes" id="UP000632222"/>
    </source>
</evidence>
<evidence type="ECO:0000256" key="3">
    <source>
        <dbReference type="ARBA" id="ARBA00020218"/>
    </source>
</evidence>
<feature type="domain" description="Histone deacetylase" evidence="5">
    <location>
        <begin position="26"/>
        <end position="315"/>
    </location>
</feature>
<protein>
    <recommendedName>
        <fullName evidence="3">Acetoin utilization protein AcuC</fullName>
    </recommendedName>
</protein>
<dbReference type="InterPro" id="IPR000286">
    <property type="entry name" value="HDACs"/>
</dbReference>
<dbReference type="SUPFAM" id="SSF52768">
    <property type="entry name" value="Arginase/deacetylase"/>
    <property type="match status" value="1"/>
</dbReference>
<evidence type="ECO:0000313" key="6">
    <source>
        <dbReference type="EMBL" id="GGJ41325.1"/>
    </source>
</evidence>
<dbReference type="InterPro" id="IPR003085">
    <property type="entry name" value="AcuC"/>
</dbReference>
<organism evidence="6 7">
    <name type="scientific">Deinococcus roseus</name>
    <dbReference type="NCBI Taxonomy" id="392414"/>
    <lineage>
        <taxon>Bacteria</taxon>
        <taxon>Thermotogati</taxon>
        <taxon>Deinococcota</taxon>
        <taxon>Deinococci</taxon>
        <taxon>Deinococcales</taxon>
        <taxon>Deinococcaceae</taxon>
        <taxon>Deinococcus</taxon>
    </lineage>
</organism>
<accession>A0ABQ2D1E2</accession>